<feature type="compositionally biased region" description="Gly residues" evidence="2">
    <location>
        <begin position="460"/>
        <end position="472"/>
    </location>
</feature>
<evidence type="ECO:0000256" key="1">
    <source>
        <dbReference type="PROSITE-ProRule" id="PRU00117"/>
    </source>
</evidence>
<keyword evidence="5" id="KW-1185">Reference proteome</keyword>
<feature type="region of interest" description="Disordered" evidence="2">
    <location>
        <begin position="412"/>
        <end position="511"/>
    </location>
</feature>
<name>A0A0G4FVE7_VITBC</name>
<dbReference type="PhylomeDB" id="A0A0G4FVE7"/>
<dbReference type="AlphaFoldDB" id="A0A0G4FVE7"/>
<dbReference type="Pfam" id="PF00013">
    <property type="entry name" value="KH_1"/>
    <property type="match status" value="1"/>
</dbReference>
<dbReference type="STRING" id="1169540.A0A0G4FVE7"/>
<dbReference type="Gene3D" id="3.30.1370.10">
    <property type="entry name" value="K Homology domain, type 1"/>
    <property type="match status" value="1"/>
</dbReference>
<dbReference type="GO" id="GO:0045727">
    <property type="term" value="P:positive regulation of translation"/>
    <property type="evidence" value="ECO:0007669"/>
    <property type="project" value="TreeGrafter"/>
</dbReference>
<dbReference type="OrthoDB" id="448545at2759"/>
<evidence type="ECO:0000313" key="5">
    <source>
        <dbReference type="Proteomes" id="UP000041254"/>
    </source>
</evidence>
<feature type="compositionally biased region" description="Low complexity" evidence="2">
    <location>
        <begin position="435"/>
        <end position="444"/>
    </location>
</feature>
<dbReference type="GO" id="GO:0010494">
    <property type="term" value="C:cytoplasmic stress granule"/>
    <property type="evidence" value="ECO:0007669"/>
    <property type="project" value="TreeGrafter"/>
</dbReference>
<feature type="region of interest" description="Disordered" evidence="2">
    <location>
        <begin position="1"/>
        <end position="31"/>
    </location>
</feature>
<dbReference type="SUPFAM" id="SSF54791">
    <property type="entry name" value="Eukaryotic type KH-domain (KH-domain type I)"/>
    <property type="match status" value="1"/>
</dbReference>
<dbReference type="OMA" id="DQQQRGY"/>
<dbReference type="PANTHER" id="PTHR10603:SF7">
    <property type="entry name" value="FRAGILE X MESSENGER RIBONUCLEOPROTEIN 1 HOMOLOG"/>
    <property type="match status" value="1"/>
</dbReference>
<evidence type="ECO:0000313" key="4">
    <source>
        <dbReference type="EMBL" id="CEM18671.1"/>
    </source>
</evidence>
<feature type="compositionally biased region" description="Gly residues" evidence="2">
    <location>
        <begin position="417"/>
        <end position="433"/>
    </location>
</feature>
<dbReference type="InterPro" id="IPR004087">
    <property type="entry name" value="KH_dom"/>
</dbReference>
<dbReference type="SMART" id="SM00322">
    <property type="entry name" value="KH"/>
    <property type="match status" value="1"/>
</dbReference>
<dbReference type="GO" id="GO:0005634">
    <property type="term" value="C:nucleus"/>
    <property type="evidence" value="ECO:0007669"/>
    <property type="project" value="TreeGrafter"/>
</dbReference>
<organism evidence="4 5">
    <name type="scientific">Vitrella brassicaformis (strain CCMP3155)</name>
    <dbReference type="NCBI Taxonomy" id="1169540"/>
    <lineage>
        <taxon>Eukaryota</taxon>
        <taxon>Sar</taxon>
        <taxon>Alveolata</taxon>
        <taxon>Colpodellida</taxon>
        <taxon>Vitrellaceae</taxon>
        <taxon>Vitrella</taxon>
    </lineage>
</organism>
<proteinExistence type="predicted"/>
<dbReference type="PANTHER" id="PTHR10603">
    <property type="entry name" value="FRAGILE X MENTAL RETARDATION SYNDROME-RELATED PROTEIN"/>
    <property type="match status" value="1"/>
</dbReference>
<dbReference type="Gene3D" id="2.30.30.140">
    <property type="match status" value="1"/>
</dbReference>
<gene>
    <name evidence="4" type="ORF">Vbra_16264</name>
</gene>
<dbReference type="Proteomes" id="UP000041254">
    <property type="component" value="Unassembled WGS sequence"/>
</dbReference>
<dbReference type="VEuPathDB" id="CryptoDB:Vbra_16264"/>
<keyword evidence="1" id="KW-0694">RNA-binding</keyword>
<dbReference type="InterPro" id="IPR036612">
    <property type="entry name" value="KH_dom_type_1_sf"/>
</dbReference>
<dbReference type="GO" id="GO:0048513">
    <property type="term" value="P:animal organ development"/>
    <property type="evidence" value="ECO:0007669"/>
    <property type="project" value="TreeGrafter"/>
</dbReference>
<feature type="domain" description="K Homology" evidence="3">
    <location>
        <begin position="255"/>
        <end position="327"/>
    </location>
</feature>
<feature type="compositionally biased region" description="Gly residues" evidence="2">
    <location>
        <begin position="481"/>
        <end position="493"/>
    </location>
</feature>
<dbReference type="CDD" id="cd00105">
    <property type="entry name" value="KH-I"/>
    <property type="match status" value="1"/>
</dbReference>
<dbReference type="GO" id="GO:0045182">
    <property type="term" value="F:translation regulator activity"/>
    <property type="evidence" value="ECO:0007669"/>
    <property type="project" value="TreeGrafter"/>
</dbReference>
<dbReference type="GO" id="GO:0043488">
    <property type="term" value="P:regulation of mRNA stability"/>
    <property type="evidence" value="ECO:0007669"/>
    <property type="project" value="TreeGrafter"/>
</dbReference>
<sequence>MHPSSESPDVVAANGGHSSVPAAEPDALSPCPNVEARFDDRPCWYPGEVMDIPVFAKDDDPVPVRFEDGGERSVPLKWIRRAPVSMPDPAWAPQSGERVEVYFAATSDAPRHWMTGIISHVEEGFHFINFPPHSGEHCQQMIFEKEHLRPVYEESPIDLTKLSRHLQPLPTELHNWAVSADGRACFLQVREQAALLQIQVRDGDKLLLLGTTEAIKRAELMLKVHIKHQKEIQVFQERRERRLKLLEERRVKYESSLTCEFEADQSVVGVMIGKSGENLARISKQFGVEIRVLPAGAEGSTHRIVRIFGESNDSVQAARQELEYLSHSYPVERNIWHWMLNQQGVSTNDLKRKTGVKQATYDDAQQCVVLQGKKAAIDDAIMLLDSHKEYFMVYENMNKESEEIQHRFEDLEVRAGPRGGPRGPRGGRGGRGRGLPEPGGSDASADADRGGANPEHGHGRGGPPRGGRGGPHYGPNQLPLRGGGGRGRGGPPRGGHRGRGSNGMMTAEGAA</sequence>
<evidence type="ECO:0000259" key="3">
    <source>
        <dbReference type="SMART" id="SM00322"/>
    </source>
</evidence>
<reference evidence="4 5" key="1">
    <citation type="submission" date="2014-11" db="EMBL/GenBank/DDBJ databases">
        <authorList>
            <person name="Zhu J."/>
            <person name="Qi W."/>
            <person name="Song R."/>
        </authorList>
    </citation>
    <scope>NUCLEOTIDE SEQUENCE [LARGE SCALE GENOMIC DNA]</scope>
</reference>
<accession>A0A0G4FVE7</accession>
<dbReference type="GO" id="GO:0003730">
    <property type="term" value="F:mRNA 3'-UTR binding"/>
    <property type="evidence" value="ECO:0007669"/>
    <property type="project" value="TreeGrafter"/>
</dbReference>
<protein>
    <recommendedName>
        <fullName evidence="3">K Homology domain-containing protein</fullName>
    </recommendedName>
</protein>
<evidence type="ECO:0000256" key="2">
    <source>
        <dbReference type="SAM" id="MobiDB-lite"/>
    </source>
</evidence>
<dbReference type="InterPro" id="IPR040148">
    <property type="entry name" value="FMR1"/>
</dbReference>
<dbReference type="EMBL" id="CDMY01000506">
    <property type="protein sequence ID" value="CEM18671.1"/>
    <property type="molecule type" value="Genomic_DNA"/>
</dbReference>
<dbReference type="InterPro" id="IPR004088">
    <property type="entry name" value="KH_dom_type_1"/>
</dbReference>
<dbReference type="PROSITE" id="PS50084">
    <property type="entry name" value="KH_TYPE_1"/>
    <property type="match status" value="1"/>
</dbReference>
<dbReference type="GO" id="GO:0051028">
    <property type="term" value="P:mRNA transport"/>
    <property type="evidence" value="ECO:0007669"/>
    <property type="project" value="TreeGrafter"/>
</dbReference>
<dbReference type="InParanoid" id="A0A0G4FVE7"/>